<dbReference type="AlphaFoldDB" id="A0A7R9U325"/>
<keyword evidence="1" id="KW-0472">Membrane</keyword>
<gene>
    <name evidence="2" type="ORF">PPYR1160_LOCUS2426</name>
</gene>
<dbReference type="InterPro" id="IPR031563">
    <property type="entry name" value="MOT1/MOT2"/>
</dbReference>
<dbReference type="PANTHER" id="PTHR31970:SF9">
    <property type="entry name" value="MOLYBDATE TRANSPORTER 2"/>
    <property type="match status" value="1"/>
</dbReference>
<evidence type="ECO:0000313" key="2">
    <source>
        <dbReference type="EMBL" id="CAD8252934.1"/>
    </source>
</evidence>
<name>A0A7R9U325_9STRA</name>
<dbReference type="PANTHER" id="PTHR31970">
    <property type="match status" value="1"/>
</dbReference>
<accession>A0A7R9U325</accession>
<dbReference type="GO" id="GO:0015098">
    <property type="term" value="F:molybdate ion transmembrane transporter activity"/>
    <property type="evidence" value="ECO:0007669"/>
    <property type="project" value="InterPro"/>
</dbReference>
<protein>
    <recommendedName>
        <fullName evidence="3">Sulfate transporter</fullName>
    </recommendedName>
</protein>
<reference evidence="2" key="1">
    <citation type="submission" date="2021-01" db="EMBL/GenBank/DDBJ databases">
        <authorList>
            <person name="Corre E."/>
            <person name="Pelletier E."/>
            <person name="Niang G."/>
            <person name="Scheremetjew M."/>
            <person name="Finn R."/>
            <person name="Kale V."/>
            <person name="Holt S."/>
            <person name="Cochrane G."/>
            <person name="Meng A."/>
            <person name="Brown T."/>
            <person name="Cohen L."/>
        </authorList>
    </citation>
    <scope>NUCLEOTIDE SEQUENCE</scope>
    <source>
        <strain evidence="2">CCMP2078</strain>
    </source>
</reference>
<organism evidence="2">
    <name type="scientific">Pinguiococcus pyrenoidosus</name>
    <dbReference type="NCBI Taxonomy" id="172671"/>
    <lineage>
        <taxon>Eukaryota</taxon>
        <taxon>Sar</taxon>
        <taxon>Stramenopiles</taxon>
        <taxon>Ochrophyta</taxon>
        <taxon>Pinguiophyceae</taxon>
        <taxon>Pinguiochrysidales</taxon>
        <taxon>Pinguiochrysidaceae</taxon>
        <taxon>Pinguiococcus</taxon>
    </lineage>
</organism>
<keyword evidence="1" id="KW-0812">Transmembrane</keyword>
<feature type="transmembrane region" description="Helical" evidence="1">
    <location>
        <begin position="12"/>
        <end position="32"/>
    </location>
</feature>
<evidence type="ECO:0000256" key="1">
    <source>
        <dbReference type="SAM" id="Phobius"/>
    </source>
</evidence>
<dbReference type="EMBL" id="HBEA01003250">
    <property type="protein sequence ID" value="CAD8252934.1"/>
    <property type="molecule type" value="Transcribed_RNA"/>
</dbReference>
<feature type="transmembrane region" description="Helical" evidence="1">
    <location>
        <begin position="44"/>
        <end position="65"/>
    </location>
</feature>
<keyword evidence="1" id="KW-1133">Transmembrane helix</keyword>
<sequence length="161" mass="17213">MYGSRGASASKIALSVSLCNLIGCWFGIMPVCHGAGGLAAQHRFGARYGTAVIFLGVAKILLGLLFGSSLELALDEFPETVLGALLLVAGLELAISGLKQSEEVRRSCFGQGWFILLLTAITALVHKTFIGFAAGASAVLVLNARWWAQQQFARRWQSIEE</sequence>
<feature type="transmembrane region" description="Helical" evidence="1">
    <location>
        <begin position="130"/>
        <end position="148"/>
    </location>
</feature>
<feature type="transmembrane region" description="Helical" evidence="1">
    <location>
        <begin position="77"/>
        <end position="95"/>
    </location>
</feature>
<dbReference type="Pfam" id="PF16983">
    <property type="entry name" value="MFS_MOT1"/>
    <property type="match status" value="1"/>
</dbReference>
<proteinExistence type="predicted"/>
<evidence type="ECO:0008006" key="3">
    <source>
        <dbReference type="Google" id="ProtNLM"/>
    </source>
</evidence>